<dbReference type="Proteomes" id="UP000321192">
    <property type="component" value="Unassembled WGS sequence"/>
</dbReference>
<proteinExistence type="predicted"/>
<evidence type="ECO:0000313" key="2">
    <source>
        <dbReference type="Proteomes" id="UP000321192"/>
    </source>
</evidence>
<dbReference type="AlphaFoldDB" id="A0A5C7SPX5"/>
<name>A0A5C7SPX5_THASP</name>
<accession>A0A5C7SPX5</accession>
<organism evidence="1 2">
    <name type="scientific">Thauera aminoaromatica</name>
    <dbReference type="NCBI Taxonomy" id="164330"/>
    <lineage>
        <taxon>Bacteria</taxon>
        <taxon>Pseudomonadati</taxon>
        <taxon>Pseudomonadota</taxon>
        <taxon>Betaproteobacteria</taxon>
        <taxon>Rhodocyclales</taxon>
        <taxon>Zoogloeaceae</taxon>
        <taxon>Thauera</taxon>
    </lineage>
</organism>
<protein>
    <submittedName>
        <fullName evidence="1">DUF1643 domain-containing protein</fullName>
    </submittedName>
</protein>
<reference evidence="1 2" key="1">
    <citation type="submission" date="2018-09" db="EMBL/GenBank/DDBJ databases">
        <title>Metagenome Assembled Genomes from an Advanced Water Purification Facility.</title>
        <authorList>
            <person name="Stamps B.W."/>
            <person name="Spear J.R."/>
        </authorList>
    </citation>
    <scope>NUCLEOTIDE SEQUENCE [LARGE SCALE GENOMIC DNA]</scope>
    <source>
        <strain evidence="1">Bin_27_1</strain>
    </source>
</reference>
<evidence type="ECO:0000313" key="1">
    <source>
        <dbReference type="EMBL" id="TXH85874.1"/>
    </source>
</evidence>
<comment type="caution">
    <text evidence="1">The sequence shown here is derived from an EMBL/GenBank/DDBJ whole genome shotgun (WGS) entry which is preliminary data.</text>
</comment>
<dbReference type="RefSeq" id="WP_157277006.1">
    <property type="nucleotide sequence ID" value="NZ_SSFD01000127.1"/>
</dbReference>
<sequence length="227" mass="25223">MKVPFIPADKLKRQYGVFGHFYSLQLPAVAPQKCRSVLEISATTAGNSPIADAVFVMMNPGSSRPVQETSHSVSSDQVSGMLANLVPTVPDMTQYQVMRIMYFKGWQNVKVINLSDLRDPQSGAFAERYVQLEKDSGTTVHSIFSPERAAQLKRYLSRKPGGPIVCAWGVSDDLNPLIERASKSLAQEMGVTGLEKPGNAGRYFHPLPSLQRQREQWVIEMLERLNA</sequence>
<gene>
    <name evidence="1" type="ORF">E6Q80_08675</name>
</gene>
<dbReference type="EMBL" id="SSFD01000127">
    <property type="protein sequence ID" value="TXH85874.1"/>
    <property type="molecule type" value="Genomic_DNA"/>
</dbReference>